<dbReference type="GeneID" id="20225414"/>
<proteinExistence type="predicted"/>
<accession>F0YEH6</accession>
<evidence type="ECO:0000313" key="2">
    <source>
        <dbReference type="Proteomes" id="UP000002729"/>
    </source>
</evidence>
<protein>
    <submittedName>
        <fullName evidence="1">Uncharacterized protein</fullName>
    </submittedName>
</protein>
<reference evidence="1 2" key="1">
    <citation type="journal article" date="2011" name="Proc. Natl. Acad. Sci. U.S.A.">
        <title>Niche of harmful alga Aureococcus anophagefferens revealed through ecogenomics.</title>
        <authorList>
            <person name="Gobler C.J."/>
            <person name="Berry D.L."/>
            <person name="Dyhrman S.T."/>
            <person name="Wilhelm S.W."/>
            <person name="Salamov A."/>
            <person name="Lobanov A.V."/>
            <person name="Zhang Y."/>
            <person name="Collier J.L."/>
            <person name="Wurch L.L."/>
            <person name="Kustka A.B."/>
            <person name="Dill B.D."/>
            <person name="Shah M."/>
            <person name="VerBerkmoes N.C."/>
            <person name="Kuo A."/>
            <person name="Terry A."/>
            <person name="Pangilinan J."/>
            <person name="Lindquist E.A."/>
            <person name="Lucas S."/>
            <person name="Paulsen I.T."/>
            <person name="Hattenrath-Lehmann T.K."/>
            <person name="Talmage S.C."/>
            <person name="Walker E.A."/>
            <person name="Koch F."/>
            <person name="Burson A.M."/>
            <person name="Marcoval M.A."/>
            <person name="Tang Y.Z."/>
            <person name="Lecleir G.R."/>
            <person name="Coyne K.J."/>
            <person name="Berg G.M."/>
            <person name="Bertrand E.M."/>
            <person name="Saito M.A."/>
            <person name="Gladyshev V.N."/>
            <person name="Grigoriev I.V."/>
        </authorList>
    </citation>
    <scope>NUCLEOTIDE SEQUENCE [LARGE SCALE GENOMIC DNA]</scope>
    <source>
        <strain evidence="2">CCMP 1984</strain>
    </source>
</reference>
<keyword evidence="2" id="KW-1185">Reference proteome</keyword>
<dbReference type="AlphaFoldDB" id="F0YEH6"/>
<gene>
    <name evidence="1" type="ORF">AURANDRAFT_65601</name>
</gene>
<dbReference type="Proteomes" id="UP000002729">
    <property type="component" value="Unassembled WGS sequence"/>
</dbReference>
<dbReference type="KEGG" id="aaf:AURANDRAFT_65601"/>
<sequence length="190" mass="19705">MELVRVASRPPGAALAGAGSALEVCYGARHRSNTAAAVVDAFAADVTVTAAGDGARGLVRADELTATYAFGRGARALFARGSPYVTVELDRSTDVELGSAAGVAFVVPLGAGAVPDDAGGRGGAEPLKYRLTQRDDFVFPMTLYQCNTLHVDKTRSNEFKLLRAWPRGGVMDGVDAVDVPWPSGAGTRHG</sequence>
<evidence type="ECO:0000313" key="1">
    <source>
        <dbReference type="EMBL" id="EGB06559.1"/>
    </source>
</evidence>
<dbReference type="RefSeq" id="XP_009038734.1">
    <property type="nucleotide sequence ID" value="XM_009040486.1"/>
</dbReference>
<organism evidence="2">
    <name type="scientific">Aureococcus anophagefferens</name>
    <name type="common">Harmful bloom alga</name>
    <dbReference type="NCBI Taxonomy" id="44056"/>
    <lineage>
        <taxon>Eukaryota</taxon>
        <taxon>Sar</taxon>
        <taxon>Stramenopiles</taxon>
        <taxon>Ochrophyta</taxon>
        <taxon>Pelagophyceae</taxon>
        <taxon>Pelagomonadales</taxon>
        <taxon>Pelagomonadaceae</taxon>
        <taxon>Aureococcus</taxon>
    </lineage>
</organism>
<dbReference type="EMBL" id="GL833134">
    <property type="protein sequence ID" value="EGB06559.1"/>
    <property type="molecule type" value="Genomic_DNA"/>
</dbReference>
<dbReference type="InParanoid" id="F0YEH6"/>
<name>F0YEH6_AURAN</name>
<dbReference type="OrthoDB" id="4473401at2759"/>